<keyword evidence="2" id="KW-1188">Viral release from host cell</keyword>
<keyword evidence="1" id="KW-1245">Viral tail assembly</keyword>
<keyword evidence="4" id="KW-0472">Membrane</keyword>
<evidence type="ECO:0000313" key="7">
    <source>
        <dbReference type="Proteomes" id="UP001431754"/>
    </source>
</evidence>
<accession>A0AAX3Y3M2</accession>
<evidence type="ECO:0000256" key="4">
    <source>
        <dbReference type="SAM" id="Phobius"/>
    </source>
</evidence>
<evidence type="ECO:0000256" key="2">
    <source>
        <dbReference type="ARBA" id="ARBA00022612"/>
    </source>
</evidence>
<dbReference type="PANTHER" id="PTHR37813:SF1">
    <property type="entry name" value="FELS-2 PROPHAGE PROTEIN"/>
    <property type="match status" value="1"/>
</dbReference>
<dbReference type="NCBIfam" id="TIGR01760">
    <property type="entry name" value="tape_meas_TP901"/>
    <property type="match status" value="1"/>
</dbReference>
<evidence type="ECO:0000256" key="1">
    <source>
        <dbReference type="ARBA" id="ARBA00022465"/>
    </source>
</evidence>
<evidence type="ECO:0000256" key="3">
    <source>
        <dbReference type="SAM" id="Coils"/>
    </source>
</evidence>
<dbReference type="InterPro" id="IPR010090">
    <property type="entry name" value="Phage_tape_meas"/>
</dbReference>
<dbReference type="Proteomes" id="UP001431754">
    <property type="component" value="Segment"/>
</dbReference>
<reference evidence="6" key="1">
    <citation type="submission" date="2023-04" db="EMBL/GenBank/DDBJ databases">
        <title>Virulent bacteriophage PVP-XSN from an Vibrio parahaemolyticus isolate: Characterization and complete genome sequence.</title>
        <authorList>
            <person name="Qi T."/>
            <person name="Lyu S."/>
            <person name="Liu L."/>
            <person name="Guo Q."/>
            <person name="Shen W."/>
            <person name="Han M."/>
            <person name="Xiong F."/>
            <person name="Lou B."/>
            <person name="Xu H."/>
        </authorList>
    </citation>
    <scope>NUCLEOTIDE SEQUENCE</scope>
</reference>
<organism evidence="6 7">
    <name type="scientific">Vibrio phage PVP-XSN</name>
    <dbReference type="NCBI Taxonomy" id="3056214"/>
    <lineage>
        <taxon>Viruses</taxon>
        <taxon>Duplodnaviria</taxon>
        <taxon>Heunggongvirae</taxon>
        <taxon>Uroviricota</taxon>
        <taxon>Caudoviricetes</taxon>
    </lineage>
</organism>
<evidence type="ECO:0000259" key="5">
    <source>
        <dbReference type="Pfam" id="PF10145"/>
    </source>
</evidence>
<proteinExistence type="predicted"/>
<keyword evidence="4" id="KW-1133">Transmembrane helix</keyword>
<feature type="coiled-coil region" evidence="3">
    <location>
        <begin position="89"/>
        <end position="119"/>
    </location>
</feature>
<feature type="transmembrane region" description="Helical" evidence="4">
    <location>
        <begin position="508"/>
        <end position="531"/>
    </location>
</feature>
<keyword evidence="4" id="KW-0812">Transmembrane</keyword>
<protein>
    <submittedName>
        <fullName evidence="6">Tail tape measure protein</fullName>
    </submittedName>
</protein>
<gene>
    <name evidence="6" type="ORF">PVP_XSN000020</name>
</gene>
<keyword evidence="3" id="KW-0175">Coiled coil</keyword>
<name>A0AAX3Y3M2_9CAUD</name>
<dbReference type="EMBL" id="OQ851295">
    <property type="protein sequence ID" value="WJZ69999.1"/>
    <property type="molecule type" value="Genomic_DNA"/>
</dbReference>
<dbReference type="Pfam" id="PF10145">
    <property type="entry name" value="PhageMin_Tail"/>
    <property type="match status" value="1"/>
</dbReference>
<dbReference type="PANTHER" id="PTHR37813">
    <property type="entry name" value="FELS-2 PROPHAGE PROTEIN"/>
    <property type="match status" value="1"/>
</dbReference>
<dbReference type="GO" id="GO:0098003">
    <property type="term" value="P:viral tail assembly"/>
    <property type="evidence" value="ECO:0007669"/>
    <property type="project" value="UniProtKB-KW"/>
</dbReference>
<feature type="domain" description="Phage tail tape measure protein" evidence="5">
    <location>
        <begin position="215"/>
        <end position="413"/>
    </location>
</feature>
<sequence>MSRTYELSFKLGAQMAGNFAKTMSSAAGTLTTLNNKIAGLNKESSSLKSLTDLRTKVAETSRSYIQASRNVEKLGRKIAETEKPTKEQIRNFEKAKREVSQTKDRLNSQREALRKLNSEMGTSSTSTKELIQRQKQLASSAEKAKAAQMSLNKTMAAQEANMANRENLRGQLFDAAGLAVALGTPIKIAAQFEQSMSKVGAVSNATDQQIAQLTATARNLGATTAWSASQAAEGMQFLAMAGFNTQQTIAAMPGMLNLASAGATDLGSAADIASNILTGFNLKAEEMGRLGDVMVNTFTSSNTNIAMLGETMKYVAPIAASTGVSLEQAAAMAGKLGDAGIQGSNAGTALRAVISRLSAPTGEAAKALQRLGIETQDANGDLRDVPTILAEMNQSMSSMGSAARAELTSTIFGLEAASGATVLLGQAGSGELQKYTDSLTKSGSAARVAAKQNDNAMGALRRLSSAAESIAITMGNVLLPVLASGAENLASLVGIADTFAQNFPTVTAVIVGGTAALITLRVATIAGGYAFTFMKGAVLQVVKIVQMARTAWLLYTGAMVANQTTSKAAIVVSKAMAAAQWLVNAATAAFPGTWIVAAIVGVIAAGVALYKNWDTVTEYASKAWAAIKNFGVVALNGLKTAIINFTPVGWFMQAFGMAEGWLSNFSLFDSGRKILSTLGEGIKSAASSVISSVKSVFSKVREYLPFSDAKVGPFSELTKSGAAIMGTLADGVNSTNALESSMSNQMVQAGNGGISGFNRGVNRGGAGSVSGKSSGINVTIENITIGESQEGSASQIRKGVSQGAQDIVKEIEKATKRERRLSYG</sequence>
<evidence type="ECO:0000313" key="6">
    <source>
        <dbReference type="EMBL" id="WJZ69999.1"/>
    </source>
</evidence>
<feature type="transmembrane region" description="Helical" evidence="4">
    <location>
        <begin position="552"/>
        <end position="572"/>
    </location>
</feature>
<feature type="transmembrane region" description="Helical" evidence="4">
    <location>
        <begin position="592"/>
        <end position="610"/>
    </location>
</feature>